<dbReference type="AlphaFoldDB" id="A0A382BWL4"/>
<proteinExistence type="predicted"/>
<dbReference type="InterPro" id="IPR036291">
    <property type="entry name" value="NAD(P)-bd_dom_sf"/>
</dbReference>
<dbReference type="EMBL" id="UINC01031638">
    <property type="protein sequence ID" value="SVB18009.1"/>
    <property type="molecule type" value="Genomic_DNA"/>
</dbReference>
<accession>A0A382BWL4</accession>
<dbReference type="Pfam" id="PF01370">
    <property type="entry name" value="Epimerase"/>
    <property type="match status" value="1"/>
</dbReference>
<name>A0A382BWL4_9ZZZZ</name>
<evidence type="ECO:0000313" key="2">
    <source>
        <dbReference type="EMBL" id="SVB18009.1"/>
    </source>
</evidence>
<organism evidence="2">
    <name type="scientific">marine metagenome</name>
    <dbReference type="NCBI Taxonomy" id="408172"/>
    <lineage>
        <taxon>unclassified sequences</taxon>
        <taxon>metagenomes</taxon>
        <taxon>ecological metagenomes</taxon>
    </lineage>
</organism>
<gene>
    <name evidence="2" type="ORF">METZ01_LOCUS170863</name>
</gene>
<evidence type="ECO:0000259" key="1">
    <source>
        <dbReference type="Pfam" id="PF01370"/>
    </source>
</evidence>
<dbReference type="Gene3D" id="3.40.50.720">
    <property type="entry name" value="NAD(P)-binding Rossmann-like Domain"/>
    <property type="match status" value="1"/>
</dbReference>
<dbReference type="SUPFAM" id="SSF51735">
    <property type="entry name" value="NAD(P)-binding Rossmann-fold domains"/>
    <property type="match status" value="1"/>
</dbReference>
<feature type="non-terminal residue" evidence="2">
    <location>
        <position position="63"/>
    </location>
</feature>
<feature type="domain" description="NAD-dependent epimerase/dehydratase" evidence="1">
    <location>
        <begin position="9"/>
        <end position="42"/>
    </location>
</feature>
<sequence length="63" mass="6644">MTISNKPLCIVGASGLVGSNIVKAALDRGYNVHGVMRNKDAPDKAPYLMALPSANKRLTLFSG</sequence>
<protein>
    <recommendedName>
        <fullName evidence="1">NAD-dependent epimerase/dehydratase domain-containing protein</fullName>
    </recommendedName>
</protein>
<reference evidence="2" key="1">
    <citation type="submission" date="2018-05" db="EMBL/GenBank/DDBJ databases">
        <authorList>
            <person name="Lanie J.A."/>
            <person name="Ng W.-L."/>
            <person name="Kazmierczak K.M."/>
            <person name="Andrzejewski T.M."/>
            <person name="Davidsen T.M."/>
            <person name="Wayne K.J."/>
            <person name="Tettelin H."/>
            <person name="Glass J.I."/>
            <person name="Rusch D."/>
            <person name="Podicherti R."/>
            <person name="Tsui H.-C.T."/>
            <person name="Winkler M.E."/>
        </authorList>
    </citation>
    <scope>NUCLEOTIDE SEQUENCE</scope>
</reference>
<dbReference type="InterPro" id="IPR001509">
    <property type="entry name" value="Epimerase_deHydtase"/>
</dbReference>